<feature type="transmembrane region" description="Helical" evidence="1">
    <location>
        <begin position="84"/>
        <end position="103"/>
    </location>
</feature>
<feature type="transmembrane region" description="Helical" evidence="1">
    <location>
        <begin position="295"/>
        <end position="312"/>
    </location>
</feature>
<feature type="transmembrane region" description="Helical" evidence="1">
    <location>
        <begin position="168"/>
        <end position="192"/>
    </location>
</feature>
<feature type="transmembrane region" description="Helical" evidence="1">
    <location>
        <begin position="7"/>
        <end position="23"/>
    </location>
</feature>
<keyword evidence="1" id="KW-0812">Transmembrane</keyword>
<feature type="transmembrane region" description="Helical" evidence="1">
    <location>
        <begin position="139"/>
        <end position="156"/>
    </location>
</feature>
<feature type="transmembrane region" description="Helical" evidence="1">
    <location>
        <begin position="332"/>
        <end position="352"/>
    </location>
</feature>
<keyword evidence="1" id="KW-1133">Transmembrane helix</keyword>
<evidence type="ECO:0000313" key="3">
    <source>
        <dbReference type="Proteomes" id="UP001428290"/>
    </source>
</evidence>
<organism evidence="2 3">
    <name type="scientific">Herpetosiphon gulosus</name>
    <dbReference type="NCBI Taxonomy" id="1973496"/>
    <lineage>
        <taxon>Bacteria</taxon>
        <taxon>Bacillati</taxon>
        <taxon>Chloroflexota</taxon>
        <taxon>Chloroflexia</taxon>
        <taxon>Herpetosiphonales</taxon>
        <taxon>Herpetosiphonaceae</taxon>
        <taxon>Herpetosiphon</taxon>
    </lineage>
</organism>
<evidence type="ECO:0008006" key="4">
    <source>
        <dbReference type="Google" id="ProtNLM"/>
    </source>
</evidence>
<dbReference type="EMBL" id="BAABRU010000008">
    <property type="protein sequence ID" value="GAA5528791.1"/>
    <property type="molecule type" value="Genomic_DNA"/>
</dbReference>
<keyword evidence="1" id="KW-0472">Membrane</keyword>
<name>A0ABP9X361_9CHLR</name>
<comment type="caution">
    <text evidence="2">The sequence shown here is derived from an EMBL/GenBank/DDBJ whole genome shotgun (WGS) entry which is preliminary data.</text>
</comment>
<reference evidence="2 3" key="1">
    <citation type="submission" date="2024-02" db="EMBL/GenBank/DDBJ databases">
        <title>Herpetosiphon gulosus NBRC 112829.</title>
        <authorList>
            <person name="Ichikawa N."/>
            <person name="Katano-Makiyama Y."/>
            <person name="Hidaka K."/>
        </authorList>
    </citation>
    <scope>NUCLEOTIDE SEQUENCE [LARGE SCALE GENOMIC DNA]</scope>
    <source>
        <strain evidence="2 3">NBRC 112829</strain>
    </source>
</reference>
<proteinExistence type="predicted"/>
<evidence type="ECO:0000256" key="1">
    <source>
        <dbReference type="SAM" id="Phobius"/>
    </source>
</evidence>
<feature type="transmembrane region" description="Helical" evidence="1">
    <location>
        <begin position="262"/>
        <end position="283"/>
    </location>
</feature>
<dbReference type="RefSeq" id="WP_345722406.1">
    <property type="nucleotide sequence ID" value="NZ_BAABRU010000008.1"/>
</dbReference>
<gene>
    <name evidence="2" type="ORF">Hgul01_02593</name>
</gene>
<protein>
    <recommendedName>
        <fullName evidence="4">Membrane protein 6-pyruvoyl-tetrahydropterin synthase-related domain-containing protein</fullName>
    </recommendedName>
</protein>
<feature type="transmembrane region" description="Helical" evidence="1">
    <location>
        <begin position="115"/>
        <end position="133"/>
    </location>
</feature>
<feature type="transmembrane region" description="Helical" evidence="1">
    <location>
        <begin position="364"/>
        <end position="385"/>
    </location>
</feature>
<keyword evidence="3" id="KW-1185">Reference proteome</keyword>
<evidence type="ECO:0000313" key="2">
    <source>
        <dbReference type="EMBL" id="GAA5528791.1"/>
    </source>
</evidence>
<sequence>MKSYSHTIKLFLVFFISTIIIFVRGRTAFLYPNLFVEDGYFFSYMLNNHTIDQIGFMYAGYRSIVPNIVIYLSLFSPFLPLSPYLMALFCLFNSAAAFTLFGLRRFRYFIENDDVRLIICLIMVLLPTGDYVLQSNTVYSIWNSFFVLLLLIMLPVSSSKLATIFQTIISLLIIFSHAMVLIIVPFCIYFLFKRPTLRDKIYHATLIAGVGLYMLTSVEPIKSETSFAPMNLGFGVQLVFERVFFEGIFGNILRIELNQHTLYLAMAIGIMIGLSLVGLIYRWRTYLPKSVLEQFFMIGFLIVGMTMMPTISRNLLLQRESLLFDPWSANRYFYVQQLLLILVVLQLGYYRFIKSQILLGSITIKRMAVTTTAIIGLLWIGYLNYKHRPTFFNPPEQSGREVIYFLSSLDKHLHDPAKAAQPIKLDRGVWSITYTGYDSSQKK</sequence>
<dbReference type="Proteomes" id="UP001428290">
    <property type="component" value="Unassembled WGS sequence"/>
</dbReference>
<accession>A0ABP9X361</accession>